<gene>
    <name evidence="1" type="ORF">PAXINDRAFT_181632</name>
</gene>
<reference evidence="2" key="2">
    <citation type="submission" date="2015-01" db="EMBL/GenBank/DDBJ databases">
        <title>Evolutionary Origins and Diversification of the Mycorrhizal Mutualists.</title>
        <authorList>
            <consortium name="DOE Joint Genome Institute"/>
            <consortium name="Mycorrhizal Genomics Consortium"/>
            <person name="Kohler A."/>
            <person name="Kuo A."/>
            <person name="Nagy L.G."/>
            <person name="Floudas D."/>
            <person name="Copeland A."/>
            <person name="Barry K.W."/>
            <person name="Cichocki N."/>
            <person name="Veneault-Fourrey C."/>
            <person name="LaButti K."/>
            <person name="Lindquist E.A."/>
            <person name="Lipzen A."/>
            <person name="Lundell T."/>
            <person name="Morin E."/>
            <person name="Murat C."/>
            <person name="Riley R."/>
            <person name="Ohm R."/>
            <person name="Sun H."/>
            <person name="Tunlid A."/>
            <person name="Henrissat B."/>
            <person name="Grigoriev I.V."/>
            <person name="Hibbett D.S."/>
            <person name="Martin F."/>
        </authorList>
    </citation>
    <scope>NUCLEOTIDE SEQUENCE [LARGE SCALE GENOMIC DNA]</scope>
    <source>
        <strain evidence="2">ATCC 200175</strain>
    </source>
</reference>
<keyword evidence="2" id="KW-1185">Reference proteome</keyword>
<dbReference type="AlphaFoldDB" id="A0A0C9TY13"/>
<dbReference type="Proteomes" id="UP000053647">
    <property type="component" value="Unassembled WGS sequence"/>
</dbReference>
<organism evidence="1 2">
    <name type="scientific">Paxillus involutus ATCC 200175</name>
    <dbReference type="NCBI Taxonomy" id="664439"/>
    <lineage>
        <taxon>Eukaryota</taxon>
        <taxon>Fungi</taxon>
        <taxon>Dikarya</taxon>
        <taxon>Basidiomycota</taxon>
        <taxon>Agaricomycotina</taxon>
        <taxon>Agaricomycetes</taxon>
        <taxon>Agaricomycetidae</taxon>
        <taxon>Boletales</taxon>
        <taxon>Paxilineae</taxon>
        <taxon>Paxillaceae</taxon>
        <taxon>Paxillus</taxon>
    </lineage>
</organism>
<evidence type="ECO:0000313" key="2">
    <source>
        <dbReference type="Proteomes" id="UP000053647"/>
    </source>
</evidence>
<protein>
    <submittedName>
        <fullName evidence="1">Uncharacterized protein</fullName>
    </submittedName>
</protein>
<reference evidence="1 2" key="1">
    <citation type="submission" date="2014-06" db="EMBL/GenBank/DDBJ databases">
        <authorList>
            <consortium name="DOE Joint Genome Institute"/>
            <person name="Kuo A."/>
            <person name="Kohler A."/>
            <person name="Nagy L.G."/>
            <person name="Floudas D."/>
            <person name="Copeland A."/>
            <person name="Barry K.W."/>
            <person name="Cichocki N."/>
            <person name="Veneault-Fourrey C."/>
            <person name="LaButti K."/>
            <person name="Lindquist E.A."/>
            <person name="Lipzen A."/>
            <person name="Lundell T."/>
            <person name="Morin E."/>
            <person name="Murat C."/>
            <person name="Sun H."/>
            <person name="Tunlid A."/>
            <person name="Henrissat B."/>
            <person name="Grigoriev I.V."/>
            <person name="Hibbett D.S."/>
            <person name="Martin F."/>
            <person name="Nordberg H.P."/>
            <person name="Cantor M.N."/>
            <person name="Hua S.X."/>
        </authorList>
    </citation>
    <scope>NUCLEOTIDE SEQUENCE [LARGE SCALE GENOMIC DNA]</scope>
    <source>
        <strain evidence="1 2">ATCC 200175</strain>
    </source>
</reference>
<name>A0A0C9TY13_PAXIN</name>
<dbReference type="OrthoDB" id="10489571at2759"/>
<sequence>MYPWIAESMFTTCGQFLRSYTVKESNRRNFLVLQMPLRDMFSSEECLEHAKVSQSSISQGLARDAVK</sequence>
<dbReference type="EMBL" id="KN819367">
    <property type="protein sequence ID" value="KIJ12151.1"/>
    <property type="molecule type" value="Genomic_DNA"/>
</dbReference>
<dbReference type="HOGENOM" id="CLU_2813112_0_0_1"/>
<accession>A0A0C9TY13</accession>
<proteinExistence type="predicted"/>
<evidence type="ECO:0000313" key="1">
    <source>
        <dbReference type="EMBL" id="KIJ12151.1"/>
    </source>
</evidence>